<dbReference type="InterPro" id="IPR023578">
    <property type="entry name" value="Ras_GEF_dom_sf"/>
</dbReference>
<reference evidence="5 6" key="1">
    <citation type="journal article" date="2017" name="Curr. Biol.">
        <title>The Evolution of Venom by Co-option of Single-Copy Genes.</title>
        <authorList>
            <person name="Martinson E.O."/>
            <person name="Mrinalini"/>
            <person name="Kelkar Y.D."/>
            <person name="Chang C.H."/>
            <person name="Werren J.H."/>
        </authorList>
    </citation>
    <scope>NUCLEOTIDE SEQUENCE [LARGE SCALE GENOMIC DNA]</scope>
    <source>
        <strain evidence="5 6">Alberta</strain>
        <tissue evidence="5">Whole body</tissue>
    </source>
</reference>
<feature type="domain" description="PH" evidence="3">
    <location>
        <begin position="536"/>
        <end position="672"/>
    </location>
</feature>
<dbReference type="CDD" id="cd13310">
    <property type="entry name" value="PH_RalGPS1_2"/>
    <property type="match status" value="1"/>
</dbReference>
<dbReference type="GO" id="GO:0005085">
    <property type="term" value="F:guanyl-nucleotide exchange factor activity"/>
    <property type="evidence" value="ECO:0007669"/>
    <property type="project" value="UniProtKB-KW"/>
</dbReference>
<evidence type="ECO:0008006" key="7">
    <source>
        <dbReference type="Google" id="ProtNLM"/>
    </source>
</evidence>
<dbReference type="InterPro" id="IPR011993">
    <property type="entry name" value="PH-like_dom_sf"/>
</dbReference>
<evidence type="ECO:0000259" key="3">
    <source>
        <dbReference type="PROSITE" id="PS50003"/>
    </source>
</evidence>
<dbReference type="STRING" id="543379.A0A232FKZ4"/>
<dbReference type="Pfam" id="PF00169">
    <property type="entry name" value="PH"/>
    <property type="match status" value="1"/>
</dbReference>
<dbReference type="PROSITE" id="PS50003">
    <property type="entry name" value="PH_DOMAIN"/>
    <property type="match status" value="1"/>
</dbReference>
<dbReference type="GO" id="GO:0005886">
    <property type="term" value="C:plasma membrane"/>
    <property type="evidence" value="ECO:0007669"/>
    <property type="project" value="TreeGrafter"/>
</dbReference>
<name>A0A232FKZ4_9HYME</name>
<sequence>MADLHYTAMPRDLSTESVSTLRLSEYGPNDCSDKSYSPDSNSFSGLLLPSGVNSGDKSLKERKEYRDKCRTYRKYSELTPPAISSCYDNYGSVACKSNSLPGRCNVSSPVPNATVATEIPAEDLASQLTLLDASVFKCIRPEELSSCSWNKKNKLLVAPNVVSFTRRFNHASFWTVQEILNAPTPKQRSEILAHFIRVAKKLYDLNNLHSLFAIISGLHSASIYRLNKTWACLTKKDKSTFDKLAEVFSDKSNWMNLREHMDSIKLPCIPYLGLFLTDLVYIDMAHPPTKNGDNHQRILKMNAVLTKVAMFQASEYPGIVPLPDVQRYLSSVRYIEELQKFLEDDHFKLSMKLEPNSPIPSSSSSKESVGDVVTGVAALSLSPARGCAGSLRLHAASAANKFVPGHRKCRSLGTKKHFYDSLLLRTSNDDCELVRFRSTSLPRNFHKQGGKYGPSLTTPGIFGKAAVPLEANHVTVRHLLDDSVLEEPHLATQIVDLDQNSPGSPADAINDDCSLLSKTSTLSVLACDIDGSIEPRCIMQGSLRRKVVLRDGRKPAVTTWQRYWVQLWASSIVYFSPKCFKGNDRGDFKREPYKMVSILGWIVETLDNTFHGDTFLLADPKKGRGQNNESQSSYCKQFTDLSKLLGRNVYKFRATSNEMADQWLKELRATVRGATDRKPIPANLMSFE</sequence>
<dbReference type="Proteomes" id="UP000215335">
    <property type="component" value="Unassembled WGS sequence"/>
</dbReference>
<dbReference type="AlphaFoldDB" id="A0A232FKZ4"/>
<dbReference type="InterPro" id="IPR001849">
    <property type="entry name" value="PH_domain"/>
</dbReference>
<dbReference type="PROSITE" id="PS50009">
    <property type="entry name" value="RASGEF_CAT"/>
    <property type="match status" value="1"/>
</dbReference>
<dbReference type="GO" id="GO:0007265">
    <property type="term" value="P:Ras protein signal transduction"/>
    <property type="evidence" value="ECO:0007669"/>
    <property type="project" value="TreeGrafter"/>
</dbReference>
<dbReference type="SUPFAM" id="SSF48366">
    <property type="entry name" value="Ras GEF"/>
    <property type="match status" value="1"/>
</dbReference>
<dbReference type="EMBL" id="NNAY01000096">
    <property type="protein sequence ID" value="OXU31017.1"/>
    <property type="molecule type" value="Genomic_DNA"/>
</dbReference>
<protein>
    <recommendedName>
        <fullName evidence="7">Ras-GEF domain-containing protein</fullName>
    </recommendedName>
</protein>
<keyword evidence="6" id="KW-1185">Reference proteome</keyword>
<dbReference type="PANTHER" id="PTHR23113">
    <property type="entry name" value="GUANINE NUCLEOTIDE EXCHANGE FACTOR"/>
    <property type="match status" value="1"/>
</dbReference>
<evidence type="ECO:0000256" key="2">
    <source>
        <dbReference type="PROSITE-ProRule" id="PRU00168"/>
    </source>
</evidence>
<accession>A0A232FKZ4</accession>
<feature type="domain" description="Ras-GEF" evidence="4">
    <location>
        <begin position="120"/>
        <end position="356"/>
    </location>
</feature>
<dbReference type="Gene3D" id="1.10.840.10">
    <property type="entry name" value="Ras guanine-nucleotide exchange factors catalytic domain"/>
    <property type="match status" value="1"/>
</dbReference>
<evidence type="ECO:0000259" key="4">
    <source>
        <dbReference type="PROSITE" id="PS50009"/>
    </source>
</evidence>
<gene>
    <name evidence="5" type="ORF">TSAR_014194</name>
</gene>
<dbReference type="OrthoDB" id="10254377at2759"/>
<dbReference type="SUPFAM" id="SSF50729">
    <property type="entry name" value="PH domain-like"/>
    <property type="match status" value="1"/>
</dbReference>
<evidence type="ECO:0000313" key="5">
    <source>
        <dbReference type="EMBL" id="OXU31017.1"/>
    </source>
</evidence>
<evidence type="ECO:0000313" key="6">
    <source>
        <dbReference type="Proteomes" id="UP000215335"/>
    </source>
</evidence>
<dbReference type="Gene3D" id="2.30.29.30">
    <property type="entry name" value="Pleckstrin-homology domain (PH domain)/Phosphotyrosine-binding domain (PTB)"/>
    <property type="match status" value="1"/>
</dbReference>
<dbReference type="InterPro" id="IPR036964">
    <property type="entry name" value="RASGEF_cat_dom_sf"/>
</dbReference>
<dbReference type="CDD" id="cd00155">
    <property type="entry name" value="RasGEF"/>
    <property type="match status" value="1"/>
</dbReference>
<dbReference type="SMART" id="SM00233">
    <property type="entry name" value="PH"/>
    <property type="match status" value="1"/>
</dbReference>
<dbReference type="InterPro" id="IPR001895">
    <property type="entry name" value="RASGEF_cat_dom"/>
</dbReference>
<comment type="caution">
    <text evidence="5">The sequence shown here is derived from an EMBL/GenBank/DDBJ whole genome shotgun (WGS) entry which is preliminary data.</text>
</comment>
<evidence type="ECO:0000256" key="1">
    <source>
        <dbReference type="ARBA" id="ARBA00022658"/>
    </source>
</evidence>
<dbReference type="Pfam" id="PF00617">
    <property type="entry name" value="RasGEF"/>
    <property type="match status" value="1"/>
</dbReference>
<keyword evidence="1 2" id="KW-0344">Guanine-nucleotide releasing factor</keyword>
<dbReference type="PANTHER" id="PTHR23113:SF368">
    <property type="entry name" value="CELL DIVISION CONTROL PROTEIN 25"/>
    <property type="match status" value="1"/>
</dbReference>
<dbReference type="InterPro" id="IPR008937">
    <property type="entry name" value="Ras-like_GEF"/>
</dbReference>
<dbReference type="SMART" id="SM00147">
    <property type="entry name" value="RasGEF"/>
    <property type="match status" value="1"/>
</dbReference>
<proteinExistence type="predicted"/>
<organism evidence="5 6">
    <name type="scientific">Trichomalopsis sarcophagae</name>
    <dbReference type="NCBI Taxonomy" id="543379"/>
    <lineage>
        <taxon>Eukaryota</taxon>
        <taxon>Metazoa</taxon>
        <taxon>Ecdysozoa</taxon>
        <taxon>Arthropoda</taxon>
        <taxon>Hexapoda</taxon>
        <taxon>Insecta</taxon>
        <taxon>Pterygota</taxon>
        <taxon>Neoptera</taxon>
        <taxon>Endopterygota</taxon>
        <taxon>Hymenoptera</taxon>
        <taxon>Apocrita</taxon>
        <taxon>Proctotrupomorpha</taxon>
        <taxon>Chalcidoidea</taxon>
        <taxon>Pteromalidae</taxon>
        <taxon>Pteromalinae</taxon>
        <taxon>Trichomalopsis</taxon>
    </lineage>
</organism>